<sequence>MQILGAKTVISPPVVLLLSSNFLRLIKGVLIIEGSDVIVAAVIIGVSVLIVGAIVVAGVTDDVKRLDDLLICGLAQQEGPEKQSMRNITVEKRHDDKVFFQLNSYPDDKNKRVKEDY</sequence>
<proteinExistence type="predicted"/>
<dbReference type="Proteomes" id="UP000091820">
    <property type="component" value="Unassembled WGS sequence"/>
</dbReference>
<keyword evidence="1" id="KW-0812">Transmembrane</keyword>
<dbReference type="EnsemblMetazoa" id="GBRI022493-RA">
    <property type="protein sequence ID" value="GBRI022493-PA"/>
    <property type="gene ID" value="GBRI022493"/>
</dbReference>
<feature type="transmembrane region" description="Helical" evidence="1">
    <location>
        <begin position="12"/>
        <end position="32"/>
    </location>
</feature>
<dbReference type="VEuPathDB" id="VectorBase:GBRI022493"/>
<evidence type="ECO:0000256" key="1">
    <source>
        <dbReference type="SAM" id="Phobius"/>
    </source>
</evidence>
<organism evidence="2 3">
    <name type="scientific">Glossina brevipalpis</name>
    <dbReference type="NCBI Taxonomy" id="37001"/>
    <lineage>
        <taxon>Eukaryota</taxon>
        <taxon>Metazoa</taxon>
        <taxon>Ecdysozoa</taxon>
        <taxon>Arthropoda</taxon>
        <taxon>Hexapoda</taxon>
        <taxon>Insecta</taxon>
        <taxon>Pterygota</taxon>
        <taxon>Neoptera</taxon>
        <taxon>Endopterygota</taxon>
        <taxon>Diptera</taxon>
        <taxon>Brachycera</taxon>
        <taxon>Muscomorpha</taxon>
        <taxon>Hippoboscoidea</taxon>
        <taxon>Glossinidae</taxon>
        <taxon>Glossina</taxon>
    </lineage>
</organism>
<accession>A0A1A9WJZ0</accession>
<evidence type="ECO:0000313" key="3">
    <source>
        <dbReference type="Proteomes" id="UP000091820"/>
    </source>
</evidence>
<reference evidence="3" key="1">
    <citation type="submission" date="2014-03" db="EMBL/GenBank/DDBJ databases">
        <authorList>
            <person name="Aksoy S."/>
            <person name="Warren W."/>
            <person name="Wilson R.K."/>
        </authorList>
    </citation>
    <scope>NUCLEOTIDE SEQUENCE [LARGE SCALE GENOMIC DNA]</scope>
    <source>
        <strain evidence="3">IAEA</strain>
    </source>
</reference>
<dbReference type="AlphaFoldDB" id="A0A1A9WJZ0"/>
<protein>
    <submittedName>
        <fullName evidence="2">Uncharacterized protein</fullName>
    </submittedName>
</protein>
<reference evidence="2" key="2">
    <citation type="submission" date="2020-05" db="UniProtKB">
        <authorList>
            <consortium name="EnsemblMetazoa"/>
        </authorList>
    </citation>
    <scope>IDENTIFICATION</scope>
    <source>
        <strain evidence="2">IAEA</strain>
    </source>
</reference>
<keyword evidence="1" id="KW-0472">Membrane</keyword>
<feature type="transmembrane region" description="Helical" evidence="1">
    <location>
        <begin position="38"/>
        <end position="59"/>
    </location>
</feature>
<evidence type="ECO:0000313" key="2">
    <source>
        <dbReference type="EnsemblMetazoa" id="GBRI022493-PA"/>
    </source>
</evidence>
<keyword evidence="1" id="KW-1133">Transmembrane helix</keyword>
<name>A0A1A9WJZ0_9MUSC</name>
<keyword evidence="3" id="KW-1185">Reference proteome</keyword>